<organism evidence="3 4">
    <name type="scientific">Desulfuromonas soudanensis</name>
    <dbReference type="NCBI Taxonomy" id="1603606"/>
    <lineage>
        <taxon>Bacteria</taxon>
        <taxon>Pseudomonadati</taxon>
        <taxon>Thermodesulfobacteriota</taxon>
        <taxon>Desulfuromonadia</taxon>
        <taxon>Desulfuromonadales</taxon>
        <taxon>Desulfuromonadaceae</taxon>
        <taxon>Desulfuromonas</taxon>
    </lineage>
</organism>
<protein>
    <submittedName>
        <fullName evidence="3">Pimeloyl-ACP methyl ester carboxylesterase</fullName>
    </submittedName>
</protein>
<dbReference type="KEGG" id="des:DSOUD_3424"/>
<dbReference type="GO" id="GO:0016787">
    <property type="term" value="F:hydrolase activity"/>
    <property type="evidence" value="ECO:0007669"/>
    <property type="project" value="UniProtKB-KW"/>
</dbReference>
<keyword evidence="1" id="KW-0378">Hydrolase</keyword>
<dbReference type="GO" id="GO:0016020">
    <property type="term" value="C:membrane"/>
    <property type="evidence" value="ECO:0007669"/>
    <property type="project" value="TreeGrafter"/>
</dbReference>
<evidence type="ECO:0000256" key="1">
    <source>
        <dbReference type="ARBA" id="ARBA00022801"/>
    </source>
</evidence>
<dbReference type="InterPro" id="IPR000639">
    <property type="entry name" value="Epox_hydrolase-like"/>
</dbReference>
<dbReference type="AlphaFoldDB" id="A0A0M4CZI8"/>
<dbReference type="PANTHER" id="PTHR43798">
    <property type="entry name" value="MONOACYLGLYCEROL LIPASE"/>
    <property type="match status" value="1"/>
</dbReference>
<evidence type="ECO:0000259" key="2">
    <source>
        <dbReference type="Pfam" id="PF00561"/>
    </source>
</evidence>
<reference evidence="3 4" key="1">
    <citation type="submission" date="2015-07" db="EMBL/GenBank/DDBJ databases">
        <title>Isolation and Genomic Characterization of a Novel Halophilic Metal-Reducing Deltaproteobacterium from the Deep Subsurface.</title>
        <authorList>
            <person name="Badalamenti J.P."/>
            <person name="Summers Z.M."/>
            <person name="Gralnick J.A."/>
            <person name="Bond D.R."/>
        </authorList>
    </citation>
    <scope>NUCLEOTIDE SEQUENCE [LARGE SCALE GENOMIC DNA]</scope>
    <source>
        <strain evidence="3 4">WTL</strain>
    </source>
</reference>
<dbReference type="Gene3D" id="3.40.50.1820">
    <property type="entry name" value="alpha/beta hydrolase"/>
    <property type="match status" value="1"/>
</dbReference>
<dbReference type="SUPFAM" id="SSF53474">
    <property type="entry name" value="alpha/beta-Hydrolases"/>
    <property type="match status" value="1"/>
</dbReference>
<dbReference type="PANTHER" id="PTHR43798:SF31">
    <property type="entry name" value="AB HYDROLASE SUPERFAMILY PROTEIN YCLE"/>
    <property type="match status" value="1"/>
</dbReference>
<dbReference type="InterPro" id="IPR000073">
    <property type="entry name" value="AB_hydrolase_1"/>
</dbReference>
<evidence type="ECO:0000313" key="3">
    <source>
        <dbReference type="EMBL" id="ALC18141.1"/>
    </source>
</evidence>
<gene>
    <name evidence="3" type="ORF">DSOUD_3424</name>
</gene>
<dbReference type="Proteomes" id="UP000057158">
    <property type="component" value="Chromosome"/>
</dbReference>
<dbReference type="PRINTS" id="PR00111">
    <property type="entry name" value="ABHYDROLASE"/>
</dbReference>
<dbReference type="STRING" id="1603606.DSOUD_3424"/>
<dbReference type="Pfam" id="PF00561">
    <property type="entry name" value="Abhydrolase_1"/>
    <property type="match status" value="1"/>
</dbReference>
<dbReference type="PRINTS" id="PR00412">
    <property type="entry name" value="EPOXHYDRLASE"/>
</dbReference>
<proteinExistence type="predicted"/>
<dbReference type="EMBL" id="CP010802">
    <property type="protein sequence ID" value="ALC18141.1"/>
    <property type="molecule type" value="Genomic_DNA"/>
</dbReference>
<name>A0A0M4CZI8_9BACT</name>
<dbReference type="RefSeq" id="WP_053552086.1">
    <property type="nucleotide sequence ID" value="NZ_CP010802.1"/>
</dbReference>
<evidence type="ECO:0000313" key="4">
    <source>
        <dbReference type="Proteomes" id="UP000057158"/>
    </source>
</evidence>
<sequence length="264" mass="27555">MKARINGIELAWDDTGGAGTAVLLIHGYPLCRRMWRPQVAALAAAGYRVITPDLRGFGESEAPGGAVSMELYADDLLALLDHLGLEKAVIGGMSMGGYVLLDLLARHRQRFSAALFIVTRAGGDDAEGKARRARLAATALAEGALPVADAFAGLVFASGTAGSRPELVREVRSWMEGTSPGGLAAGLLAMADRVDFTSRLSELTLPALVIGAEEDRAIPPAESRRLAEGLPEATLVILPGGGHLVNLECSEAFNGALLGFLGRV</sequence>
<dbReference type="InterPro" id="IPR050266">
    <property type="entry name" value="AB_hydrolase_sf"/>
</dbReference>
<feature type="domain" description="AB hydrolase-1" evidence="2">
    <location>
        <begin position="21"/>
        <end position="248"/>
    </location>
</feature>
<dbReference type="InterPro" id="IPR029058">
    <property type="entry name" value="AB_hydrolase_fold"/>
</dbReference>
<keyword evidence="4" id="KW-1185">Reference proteome</keyword>
<accession>A0A0M4CZI8</accession>
<dbReference type="OrthoDB" id="5338718at2"/>
<dbReference type="PATRIC" id="fig|1603606.3.peg.3685"/>